<dbReference type="InterPro" id="IPR006933">
    <property type="entry name" value="HAP1_N"/>
</dbReference>
<dbReference type="GO" id="GO:0048311">
    <property type="term" value="P:mitochondrion distribution"/>
    <property type="evidence" value="ECO:0007669"/>
    <property type="project" value="TreeGrafter"/>
</dbReference>
<feature type="domain" description="Trafficking kinesin-binding protein C-terminal" evidence="7">
    <location>
        <begin position="644"/>
        <end position="792"/>
    </location>
</feature>
<dbReference type="SMART" id="SM01423">
    <property type="entry name" value="Milton"/>
    <property type="match status" value="1"/>
</dbReference>
<dbReference type="GO" id="GO:0047496">
    <property type="term" value="P:vesicle transport along microtubule"/>
    <property type="evidence" value="ECO:0007669"/>
    <property type="project" value="TreeGrafter"/>
</dbReference>
<dbReference type="GO" id="GO:0017022">
    <property type="term" value="F:myosin binding"/>
    <property type="evidence" value="ECO:0007669"/>
    <property type="project" value="TreeGrafter"/>
</dbReference>
<evidence type="ECO:0000256" key="3">
    <source>
        <dbReference type="ARBA" id="ARBA00023054"/>
    </source>
</evidence>
<feature type="region of interest" description="Disordered" evidence="6">
    <location>
        <begin position="723"/>
        <end position="776"/>
    </location>
</feature>
<organism evidence="9 10">
    <name type="scientific">Elysia chlorotica</name>
    <name type="common">Eastern emerald elysia</name>
    <name type="synonym">Sea slug</name>
    <dbReference type="NCBI Taxonomy" id="188477"/>
    <lineage>
        <taxon>Eukaryota</taxon>
        <taxon>Metazoa</taxon>
        <taxon>Spiralia</taxon>
        <taxon>Lophotrochozoa</taxon>
        <taxon>Mollusca</taxon>
        <taxon>Gastropoda</taxon>
        <taxon>Heterobranchia</taxon>
        <taxon>Euthyneura</taxon>
        <taxon>Panpulmonata</taxon>
        <taxon>Sacoglossa</taxon>
        <taxon>Placobranchoidea</taxon>
        <taxon>Plakobranchidae</taxon>
        <taxon>Elysia</taxon>
    </lineage>
</organism>
<dbReference type="GO" id="GO:0005739">
    <property type="term" value="C:mitochondrion"/>
    <property type="evidence" value="ECO:0007669"/>
    <property type="project" value="UniProtKB-SubCell"/>
</dbReference>
<feature type="domain" description="HAP1 N-terminal" evidence="8">
    <location>
        <begin position="300"/>
        <end position="576"/>
    </location>
</feature>
<comment type="subcellular location">
    <subcellularLocation>
        <location evidence="1">Mitochondrion</location>
    </subcellularLocation>
</comment>
<dbReference type="EMBL" id="RQTK01001609">
    <property type="protein sequence ID" value="RUS69674.1"/>
    <property type="molecule type" value="Genomic_DNA"/>
</dbReference>
<proteinExistence type="inferred from homology"/>
<keyword evidence="3 5" id="KW-0175">Coiled coil</keyword>
<evidence type="ECO:0000256" key="4">
    <source>
        <dbReference type="ARBA" id="ARBA00023128"/>
    </source>
</evidence>
<feature type="compositionally biased region" description="Basic and acidic residues" evidence="6">
    <location>
        <begin position="1106"/>
        <end position="1116"/>
    </location>
</feature>
<name>A0A433SKM4_ELYCH</name>
<dbReference type="Proteomes" id="UP000271974">
    <property type="component" value="Unassembled WGS sequence"/>
</dbReference>
<feature type="region of interest" description="Disordered" evidence="6">
    <location>
        <begin position="220"/>
        <end position="248"/>
    </location>
</feature>
<evidence type="ECO:0000256" key="5">
    <source>
        <dbReference type="SAM" id="Coils"/>
    </source>
</evidence>
<feature type="compositionally biased region" description="Polar residues" evidence="6">
    <location>
        <begin position="902"/>
        <end position="911"/>
    </location>
</feature>
<evidence type="ECO:0000256" key="6">
    <source>
        <dbReference type="SAM" id="MobiDB-lite"/>
    </source>
</evidence>
<evidence type="ECO:0000256" key="1">
    <source>
        <dbReference type="ARBA" id="ARBA00004173"/>
    </source>
</evidence>
<protein>
    <recommendedName>
        <fullName evidence="11">Trafficking kinesin-binding protein C-terminal domain-containing protein</fullName>
    </recommendedName>
</protein>
<feature type="compositionally biased region" description="Low complexity" evidence="6">
    <location>
        <begin position="934"/>
        <end position="944"/>
    </location>
</feature>
<dbReference type="STRING" id="188477.A0A433SKM4"/>
<gene>
    <name evidence="9" type="ORF">EGW08_022563</name>
</gene>
<feature type="compositionally biased region" description="Low complexity" evidence="6">
    <location>
        <begin position="979"/>
        <end position="1005"/>
    </location>
</feature>
<dbReference type="AlphaFoldDB" id="A0A433SKM4"/>
<feature type="compositionally biased region" description="Basic and acidic residues" evidence="6">
    <location>
        <begin position="65"/>
        <end position="75"/>
    </location>
</feature>
<feature type="compositionally biased region" description="Low complexity" evidence="6">
    <location>
        <begin position="916"/>
        <end position="925"/>
    </location>
</feature>
<keyword evidence="10" id="KW-1185">Reference proteome</keyword>
<accession>A0A433SKM4</accession>
<dbReference type="SMART" id="SM01424">
    <property type="entry name" value="HAP1_N"/>
    <property type="match status" value="1"/>
</dbReference>
<dbReference type="Pfam" id="PF04849">
    <property type="entry name" value="HAP1_N"/>
    <property type="match status" value="2"/>
</dbReference>
<feature type="region of interest" description="Disordered" evidence="6">
    <location>
        <begin position="65"/>
        <end position="141"/>
    </location>
</feature>
<evidence type="ECO:0000259" key="8">
    <source>
        <dbReference type="SMART" id="SM01424"/>
    </source>
</evidence>
<feature type="region of interest" description="Disordered" evidence="6">
    <location>
        <begin position="1035"/>
        <end position="1067"/>
    </location>
</feature>
<feature type="compositionally biased region" description="Acidic residues" evidence="6">
    <location>
        <begin position="107"/>
        <end position="120"/>
    </location>
</feature>
<evidence type="ECO:0000256" key="2">
    <source>
        <dbReference type="ARBA" id="ARBA00007007"/>
    </source>
</evidence>
<feature type="compositionally biased region" description="Low complexity" evidence="6">
    <location>
        <begin position="237"/>
        <end position="248"/>
    </location>
</feature>
<comment type="caution">
    <text evidence="9">The sequence shown here is derived from an EMBL/GenBank/DDBJ whole genome shotgun (WGS) entry which is preliminary data.</text>
</comment>
<feature type="compositionally biased region" description="Polar residues" evidence="6">
    <location>
        <begin position="87"/>
        <end position="96"/>
    </location>
</feature>
<dbReference type="PANTHER" id="PTHR15751:SF12">
    <property type="entry name" value="TRAFFICKING KINESIN-BINDING PROTEIN MILT"/>
    <property type="match status" value="1"/>
</dbReference>
<keyword evidence="4" id="KW-0496">Mitochondrion</keyword>
<feature type="region of interest" description="Disordered" evidence="6">
    <location>
        <begin position="893"/>
        <end position="944"/>
    </location>
</feature>
<feature type="compositionally biased region" description="Polar residues" evidence="6">
    <location>
        <begin position="755"/>
        <end position="773"/>
    </location>
</feature>
<feature type="compositionally biased region" description="Basic and acidic residues" evidence="6">
    <location>
        <begin position="1048"/>
        <end position="1057"/>
    </location>
</feature>
<dbReference type="GO" id="GO:0031410">
    <property type="term" value="C:cytoplasmic vesicle"/>
    <property type="evidence" value="ECO:0007669"/>
    <property type="project" value="TreeGrafter"/>
</dbReference>
<dbReference type="InterPro" id="IPR022154">
    <property type="entry name" value="TRAK1/2_C"/>
</dbReference>
<dbReference type="PANTHER" id="PTHR15751">
    <property type="entry name" value="TRAFFICKING KINESIN-BINDING PROTEIN"/>
    <property type="match status" value="1"/>
</dbReference>
<feature type="region of interest" description="Disordered" evidence="6">
    <location>
        <begin position="977"/>
        <end position="1005"/>
    </location>
</feature>
<dbReference type="InterPro" id="IPR051946">
    <property type="entry name" value="Intracell_Traff-Reg"/>
</dbReference>
<feature type="coiled-coil region" evidence="5">
    <location>
        <begin position="341"/>
        <end position="396"/>
    </location>
</feature>
<sequence length="1196" mass="130703">MINLADPVPGVDACEINGGGLVIETDQSCVAPKPRWVKTDACSQLCSCGGTDFIDATREIFKNKSESNNNDDIRGELSQIHQKNRTEGSWTDNSYYNHEERRGVNYEVEEADNKDDEEGREGDISHEEEKETQCNVDEEEERQGNIHCECGGKEDISCNQEEEREEALINHEEGKGGMIFGDIEEEKGGNVYCNDKGKLDLGNIYCEDKRKLYLHYHGNEEEEKEVEQTNKDEVFSEAESGSRGSSNSRTNNFAVLFRHCRVERDAWRREGLGGNRRTNSVWRSKHPRLGSDTDNQVLCAERVSQMTKTYNDIEAVTRLLEEWKFLCAERVSQMTKTYNDIEAVTRLLEEKERDLELAARIGQTLLCKNKELSARTEALEEQLSQATERANQLRHEMGMKDELLRCYTEDLERDAGGTDSNPGEKPAVGGVNLEFLEKKVKSLEEENLHLRLESASLQSATSNYEDKEKKLVEDCIQQLAEVNQQVETFASELHIKSEENLHQKEEIKTFLGQIAGLQTKIRKLTLENMDMHEKFTASTESQRKLTKELGMMQDRYDELMMMLEETQDELQLARARHRSDQPHRGDYSVTPDSLASELENSLRQEQLGQAMGPRVAQSWRVFETAKAAKKAAAKSSLSPGPSSTSRMSVSASGDPITGPPSVCESSRLSVCTSDLDSHTSEGYGGDLDSLYESNSELGRPGIPGSNDLDNALRRLATRRANEMNEREFLAREREAQKARKISGSPGDASSLGPHSPNSSFSSGWTSGPGSAQASGGYKISDRLQIVKPMEGSMTLRHWKNLANPHLGGIFAQREGIQMKGERTQDVPPGEAYSISDPEEYDEPHDIHTRREQDQGPIYTFTDSTVQTFGPYPGLGTLFDSRYTPSLANLSASSIGTDRLPFGTSTPKSSSGARVHTSSTPGTGTSKPDDGIGKMAAASSSSSGTYTMSSGLASLLENRESPIVGRSLLRAASIPRLNLSSSSSSSSKTSTACSESQGSVSLPSASSSSAANFLSSSSSSSSSSITASIWKHNQRLPGSGSFDDATSSGRDDGFRKSGGENVIVSMSNPASPRRAAIFTPGMTGQGLLQQLKTKGLSLYGLWSGKPETRHDEDDARTVRLPSGSSIDGLGDGAKDQTSLASVLGEGAMGQDNLASVGREECGGELELESAEASAESIMPGDSGVLGALANFRRSGIL</sequence>
<feature type="region of interest" description="Disordered" evidence="6">
    <location>
        <begin position="574"/>
        <end position="595"/>
    </location>
</feature>
<feature type="region of interest" description="Disordered" evidence="6">
    <location>
        <begin position="631"/>
        <end position="666"/>
    </location>
</feature>
<evidence type="ECO:0000259" key="7">
    <source>
        <dbReference type="SMART" id="SM01423"/>
    </source>
</evidence>
<comment type="similarity">
    <text evidence="2">Belongs to the milton family.</text>
</comment>
<reference evidence="9 10" key="1">
    <citation type="submission" date="2019-01" db="EMBL/GenBank/DDBJ databases">
        <title>A draft genome assembly of the solar-powered sea slug Elysia chlorotica.</title>
        <authorList>
            <person name="Cai H."/>
            <person name="Li Q."/>
            <person name="Fang X."/>
            <person name="Li J."/>
            <person name="Curtis N.E."/>
            <person name="Altenburger A."/>
            <person name="Shibata T."/>
            <person name="Feng M."/>
            <person name="Maeda T."/>
            <person name="Schwartz J.A."/>
            <person name="Shigenobu S."/>
            <person name="Lundholm N."/>
            <person name="Nishiyama T."/>
            <person name="Yang H."/>
            <person name="Hasebe M."/>
            <person name="Li S."/>
            <person name="Pierce S.K."/>
            <person name="Wang J."/>
        </authorList>
    </citation>
    <scope>NUCLEOTIDE SEQUENCE [LARGE SCALE GENOMIC DNA]</scope>
    <source>
        <strain evidence="9">EC2010</strain>
        <tissue evidence="9">Whole organism of an adult</tissue>
    </source>
</reference>
<evidence type="ECO:0000313" key="9">
    <source>
        <dbReference type="EMBL" id="RUS69674.1"/>
    </source>
</evidence>
<evidence type="ECO:0008006" key="11">
    <source>
        <dbReference type="Google" id="ProtNLM"/>
    </source>
</evidence>
<evidence type="ECO:0000313" key="10">
    <source>
        <dbReference type="Proteomes" id="UP000271974"/>
    </source>
</evidence>
<dbReference type="OrthoDB" id="10067624at2759"/>
<feature type="compositionally biased region" description="Basic and acidic residues" evidence="6">
    <location>
        <begin position="121"/>
        <end position="132"/>
    </location>
</feature>
<dbReference type="GO" id="GO:0006605">
    <property type="term" value="P:protein targeting"/>
    <property type="evidence" value="ECO:0007669"/>
    <property type="project" value="TreeGrafter"/>
</dbReference>
<feature type="region of interest" description="Disordered" evidence="6">
    <location>
        <begin position="1106"/>
        <end position="1132"/>
    </location>
</feature>
<feature type="region of interest" description="Disordered" evidence="6">
    <location>
        <begin position="822"/>
        <end position="842"/>
    </location>
</feature>
<feature type="region of interest" description="Disordered" evidence="6">
    <location>
        <begin position="678"/>
        <end position="709"/>
    </location>
</feature>
<feature type="coiled-coil region" evidence="5">
    <location>
        <begin position="433"/>
        <end position="460"/>
    </location>
</feature>
<feature type="compositionally biased region" description="Basic and acidic residues" evidence="6">
    <location>
        <begin position="723"/>
        <end position="737"/>
    </location>
</feature>
<feature type="compositionally biased region" description="Low complexity" evidence="6">
    <location>
        <begin position="633"/>
        <end position="650"/>
    </location>
</feature>
<dbReference type="Pfam" id="PF12448">
    <property type="entry name" value="Milton"/>
    <property type="match status" value="1"/>
</dbReference>